<evidence type="ECO:0000313" key="20">
    <source>
        <dbReference type="Ensembl" id="ENSDLAP00005018302.2"/>
    </source>
</evidence>
<evidence type="ECO:0000256" key="6">
    <source>
        <dbReference type="ARBA" id="ARBA00022729"/>
    </source>
</evidence>
<evidence type="ECO:0000256" key="3">
    <source>
        <dbReference type="ARBA" id="ARBA00022475"/>
    </source>
</evidence>
<dbReference type="SMART" id="SM00112">
    <property type="entry name" value="CA"/>
    <property type="match status" value="5"/>
</dbReference>
<evidence type="ECO:0000256" key="7">
    <source>
        <dbReference type="ARBA" id="ARBA00022737"/>
    </source>
</evidence>
<evidence type="ECO:0000256" key="10">
    <source>
        <dbReference type="ARBA" id="ARBA00022949"/>
    </source>
</evidence>
<dbReference type="GO" id="GO:0016477">
    <property type="term" value="P:cell migration"/>
    <property type="evidence" value="ECO:0007669"/>
    <property type="project" value="TreeGrafter"/>
</dbReference>
<evidence type="ECO:0000256" key="12">
    <source>
        <dbReference type="ARBA" id="ARBA00023136"/>
    </source>
</evidence>
<dbReference type="InterPro" id="IPR002126">
    <property type="entry name" value="Cadherin-like_dom"/>
</dbReference>
<reference evidence="20" key="2">
    <citation type="submission" date="2025-09" db="UniProtKB">
        <authorList>
            <consortium name="Ensembl"/>
        </authorList>
    </citation>
    <scope>IDENTIFICATION</scope>
</reference>
<keyword evidence="11 17" id="KW-1133">Transmembrane helix</keyword>
<evidence type="ECO:0000256" key="17">
    <source>
        <dbReference type="SAM" id="Phobius"/>
    </source>
</evidence>
<keyword evidence="10" id="KW-0965">Cell junction</keyword>
<keyword evidence="8 14" id="KW-0106">Calcium</keyword>
<proteinExistence type="predicted"/>
<dbReference type="GO" id="GO:0005509">
    <property type="term" value="F:calcium ion binding"/>
    <property type="evidence" value="ECO:0007669"/>
    <property type="project" value="UniProtKB-UniRule"/>
</dbReference>
<dbReference type="GO" id="GO:0045296">
    <property type="term" value="F:cadherin binding"/>
    <property type="evidence" value="ECO:0007669"/>
    <property type="project" value="TreeGrafter"/>
</dbReference>
<keyword evidence="12 17" id="KW-0472">Membrane</keyword>
<keyword evidence="3" id="KW-1003">Cell membrane</keyword>
<feature type="transmembrane region" description="Helical" evidence="17">
    <location>
        <begin position="598"/>
        <end position="627"/>
    </location>
</feature>
<dbReference type="GO" id="GO:0043679">
    <property type="term" value="C:axon terminus"/>
    <property type="evidence" value="ECO:0007669"/>
    <property type="project" value="TreeGrafter"/>
</dbReference>
<dbReference type="GO" id="GO:0000902">
    <property type="term" value="P:cell morphogenesis"/>
    <property type="evidence" value="ECO:0007669"/>
    <property type="project" value="TreeGrafter"/>
</dbReference>
<evidence type="ECO:0000313" key="21">
    <source>
        <dbReference type="Proteomes" id="UP000694389"/>
    </source>
</evidence>
<evidence type="ECO:0000256" key="13">
    <source>
        <dbReference type="ARBA" id="ARBA00023180"/>
    </source>
</evidence>
<keyword evidence="9 15" id="KW-0130">Cell adhesion</keyword>
<keyword evidence="21" id="KW-1185">Reference proteome</keyword>
<sequence>MSLLLVWITCVPCVSMTPIIGQSKSTQTGGSAVVASGLGEGQRLLSRAKRGWVWNQMFVLEEFSGPDPILVGRLHTDLDVGGKNIKYVLAGEGAGTIFAINELTGDIHAMKRLDREEKAEYTLTAQVVNADTDEPLEPPSEFIIKVQDINDNPPQFIEGPYRASVPEMSAVGTPVTRVTATDADDPVYGNSAKLVYSILEGQPYFSIDPNSGKFALHGMDREMREEYLVVIQAKDMGGHMGGLSGTTTVTVTLTDVNDNPPKFSKSLYEFVIPEDLPVGKMGGKVKANDRDIGENSKSTYSIVEGDDQNMFEIITDSQTQEGILRLKKPLDYESKRAYTLKVEATNIRSEPSSGGPFKDTATVKIVVEDSDEPPVFSKPMYLLEVNENAPINTVIGTVTARDPDSTGSFVRYFIDRHTDLERQFNINVEDGKITLAKPLDRETDMWHNITVTATEVRNHSQISRAIVAIRVMDINDNAPEFATEYEAFLCENGKSGQVIQTVSAVDKDDPIQGHNFDYRLVPEMLNNPNFTIRKNLDNSISVLAKHDTFRRQKQEMYFLPIIVTDNGNPPMSSTNTLTIRVCGCSKDGIVQSCNVEAYVLPIGLSMGALIAILACIILLLVIVVLFVTLRRHKNEPLIIKDDEDVRENIIRYDDEGGGEEDTEAFDIATLQNPDGINGYLPRKDIKPDLQFMPRAGQHSGPNGVDVDEFINVRLHEADNDPTAPPYDSIQIYGYEGRGSIAGSLSSLETASSDSDQNYDYLREWGPRFRRLGELYSATFLYSS</sequence>
<dbReference type="Gene3D" id="4.10.900.10">
    <property type="entry name" value="TCF3-CBD (Catenin binding domain)"/>
    <property type="match status" value="1"/>
</dbReference>
<evidence type="ECO:0000256" key="9">
    <source>
        <dbReference type="ARBA" id="ARBA00022889"/>
    </source>
</evidence>
<comment type="function">
    <text evidence="16">Cadherins are calcium-dependent cell adhesion proteins.</text>
</comment>
<keyword evidence="7" id="KW-0677">Repeat</keyword>
<dbReference type="GO" id="GO:0007156">
    <property type="term" value="P:homophilic cell adhesion via plasma membrane adhesion molecules"/>
    <property type="evidence" value="ECO:0007669"/>
    <property type="project" value="InterPro"/>
</dbReference>
<dbReference type="GO" id="GO:0007043">
    <property type="term" value="P:cell-cell junction assembly"/>
    <property type="evidence" value="ECO:0007669"/>
    <property type="project" value="TreeGrafter"/>
</dbReference>
<comment type="subcellular location">
    <subcellularLocation>
        <location evidence="2">Cell junction</location>
        <location evidence="2">Adherens junction</location>
    </subcellularLocation>
    <subcellularLocation>
        <location evidence="1 15">Cell membrane</location>
        <topology evidence="1 15">Single-pass type I membrane protein</topology>
    </subcellularLocation>
</comment>
<evidence type="ECO:0000256" key="18">
    <source>
        <dbReference type="SAM" id="SignalP"/>
    </source>
</evidence>
<dbReference type="PROSITE" id="PS00232">
    <property type="entry name" value="CADHERIN_1"/>
    <property type="match status" value="2"/>
</dbReference>
<evidence type="ECO:0000256" key="4">
    <source>
        <dbReference type="ARBA" id="ARBA00022692"/>
    </source>
</evidence>
<dbReference type="FunFam" id="2.60.40.60:FF:000008">
    <property type="entry name" value="Cadherin 24"/>
    <property type="match status" value="1"/>
</dbReference>
<feature type="domain" description="Cadherin" evidence="19">
    <location>
        <begin position="157"/>
        <end position="263"/>
    </location>
</feature>
<feature type="domain" description="Cadherin" evidence="19">
    <location>
        <begin position="377"/>
        <end position="481"/>
    </location>
</feature>
<evidence type="ECO:0000256" key="14">
    <source>
        <dbReference type="PROSITE-ProRule" id="PRU00043"/>
    </source>
</evidence>
<dbReference type="PANTHER" id="PTHR24027">
    <property type="entry name" value="CADHERIN-23"/>
    <property type="match status" value="1"/>
</dbReference>
<dbReference type="GO" id="GO:0044331">
    <property type="term" value="P:cell-cell adhesion mediated by cadherin"/>
    <property type="evidence" value="ECO:0007669"/>
    <property type="project" value="TreeGrafter"/>
</dbReference>
<keyword evidence="5" id="KW-0479">Metal-binding</keyword>
<dbReference type="GO" id="GO:0043083">
    <property type="term" value="C:synaptic cleft"/>
    <property type="evidence" value="ECO:0007669"/>
    <property type="project" value="TreeGrafter"/>
</dbReference>
<dbReference type="GO" id="GO:0016339">
    <property type="term" value="P:calcium-dependent cell-cell adhesion via plasma membrane cell adhesion molecules"/>
    <property type="evidence" value="ECO:0007669"/>
    <property type="project" value="TreeGrafter"/>
</dbReference>
<dbReference type="SUPFAM" id="SSF49313">
    <property type="entry name" value="Cadherin-like"/>
    <property type="match status" value="5"/>
</dbReference>
<dbReference type="CDD" id="cd11304">
    <property type="entry name" value="Cadherin_repeat"/>
    <property type="match status" value="5"/>
</dbReference>
<evidence type="ECO:0000256" key="1">
    <source>
        <dbReference type="ARBA" id="ARBA00004251"/>
    </source>
</evidence>
<accession>A0A8C4ELP6</accession>
<organism evidence="20 21">
    <name type="scientific">Dicentrarchus labrax</name>
    <name type="common">European seabass</name>
    <name type="synonym">Morone labrax</name>
    <dbReference type="NCBI Taxonomy" id="13489"/>
    <lineage>
        <taxon>Eukaryota</taxon>
        <taxon>Metazoa</taxon>
        <taxon>Chordata</taxon>
        <taxon>Craniata</taxon>
        <taxon>Vertebrata</taxon>
        <taxon>Euteleostomi</taxon>
        <taxon>Actinopterygii</taxon>
        <taxon>Neopterygii</taxon>
        <taxon>Teleostei</taxon>
        <taxon>Neoteleostei</taxon>
        <taxon>Acanthomorphata</taxon>
        <taxon>Eupercaria</taxon>
        <taxon>Moronidae</taxon>
        <taxon>Dicentrarchus</taxon>
    </lineage>
</organism>
<dbReference type="GO" id="GO:0008013">
    <property type="term" value="F:beta-catenin binding"/>
    <property type="evidence" value="ECO:0007669"/>
    <property type="project" value="TreeGrafter"/>
</dbReference>
<dbReference type="AlphaFoldDB" id="A0A8C4ELP6"/>
<dbReference type="FunFam" id="2.60.40.60:FF:000009">
    <property type="entry name" value="Cadherin 24"/>
    <property type="match status" value="1"/>
</dbReference>
<evidence type="ECO:0000256" key="5">
    <source>
        <dbReference type="ARBA" id="ARBA00022723"/>
    </source>
</evidence>
<dbReference type="Pfam" id="PF00028">
    <property type="entry name" value="Cadherin"/>
    <property type="match status" value="5"/>
</dbReference>
<dbReference type="GO" id="GO:0016342">
    <property type="term" value="C:catenin complex"/>
    <property type="evidence" value="ECO:0007669"/>
    <property type="project" value="TreeGrafter"/>
</dbReference>
<dbReference type="InterPro" id="IPR027397">
    <property type="entry name" value="Catenin-bd_sf"/>
</dbReference>
<dbReference type="InterPro" id="IPR039808">
    <property type="entry name" value="Cadherin"/>
</dbReference>
<dbReference type="InterPro" id="IPR020894">
    <property type="entry name" value="Cadherin_CS"/>
</dbReference>
<dbReference type="Gene3D" id="2.60.40.60">
    <property type="entry name" value="Cadherins"/>
    <property type="match status" value="5"/>
</dbReference>
<evidence type="ECO:0000256" key="2">
    <source>
        <dbReference type="ARBA" id="ARBA00004536"/>
    </source>
</evidence>
<dbReference type="FunFam" id="4.10.900.10:FF:000001">
    <property type="entry name" value="Cadherin 2"/>
    <property type="match status" value="1"/>
</dbReference>
<dbReference type="Pfam" id="PF01049">
    <property type="entry name" value="CADH_Y-type_LIR"/>
    <property type="match status" value="1"/>
</dbReference>
<gene>
    <name evidence="20" type="primary">cdh8</name>
</gene>
<protein>
    <recommendedName>
        <fullName evidence="19">Cadherin domain-containing protein</fullName>
    </recommendedName>
</protein>
<keyword evidence="6 18" id="KW-0732">Signal</keyword>
<evidence type="ECO:0000256" key="8">
    <source>
        <dbReference type="ARBA" id="ARBA00022837"/>
    </source>
</evidence>
<feature type="chain" id="PRO_5035797177" description="Cadherin domain-containing protein" evidence="18">
    <location>
        <begin position="17"/>
        <end position="783"/>
    </location>
</feature>
<dbReference type="Proteomes" id="UP000694389">
    <property type="component" value="Unassembled WGS sequence"/>
</dbReference>
<dbReference type="GO" id="GO:0034332">
    <property type="term" value="P:adherens junction organization"/>
    <property type="evidence" value="ECO:0007669"/>
    <property type="project" value="TreeGrafter"/>
</dbReference>
<feature type="domain" description="Cadherin" evidence="19">
    <location>
        <begin position="264"/>
        <end position="376"/>
    </location>
</feature>
<dbReference type="PRINTS" id="PR00205">
    <property type="entry name" value="CADHERIN"/>
</dbReference>
<feature type="signal peptide" evidence="18">
    <location>
        <begin position="1"/>
        <end position="16"/>
    </location>
</feature>
<dbReference type="InterPro" id="IPR000233">
    <property type="entry name" value="Cadherin_Y-type_LIR"/>
</dbReference>
<keyword evidence="13" id="KW-0325">Glycoprotein</keyword>
<name>A0A8C4ELP6_DICLA</name>
<dbReference type="PANTHER" id="PTHR24027:SF273">
    <property type="entry name" value="CADHERIN-8"/>
    <property type="match status" value="1"/>
</dbReference>
<evidence type="ECO:0000256" key="15">
    <source>
        <dbReference type="RuleBase" id="RU003318"/>
    </source>
</evidence>
<dbReference type="GO" id="GO:0002009">
    <property type="term" value="P:morphogenesis of an epithelium"/>
    <property type="evidence" value="ECO:0007669"/>
    <property type="project" value="UniProtKB-ARBA"/>
</dbReference>
<dbReference type="FunFam" id="2.60.40.60:FF:000012">
    <property type="entry name" value="Cadherin 24"/>
    <property type="match status" value="1"/>
</dbReference>
<dbReference type="GeneTree" id="ENSGT00940000153691"/>
<feature type="domain" description="Cadherin" evidence="19">
    <location>
        <begin position="481"/>
        <end position="603"/>
    </location>
</feature>
<evidence type="ECO:0000259" key="19">
    <source>
        <dbReference type="PROSITE" id="PS50268"/>
    </source>
</evidence>
<dbReference type="InterPro" id="IPR015919">
    <property type="entry name" value="Cadherin-like_sf"/>
</dbReference>
<evidence type="ECO:0000256" key="16">
    <source>
        <dbReference type="RuleBase" id="RU004357"/>
    </source>
</evidence>
<keyword evidence="4 15" id="KW-0812">Transmembrane</keyword>
<reference evidence="20" key="1">
    <citation type="submission" date="2025-08" db="UniProtKB">
        <authorList>
            <consortium name="Ensembl"/>
        </authorList>
    </citation>
    <scope>IDENTIFICATION</scope>
</reference>
<evidence type="ECO:0000256" key="11">
    <source>
        <dbReference type="ARBA" id="ARBA00022989"/>
    </source>
</evidence>
<dbReference type="FunFam" id="2.60.40.60:FF:000014">
    <property type="entry name" value="Cadherin 8"/>
    <property type="match status" value="1"/>
</dbReference>
<dbReference type="Ensembl" id="ENSDLAT00005019743.2">
    <property type="protein sequence ID" value="ENSDLAP00005018302.2"/>
    <property type="gene ID" value="ENSDLAG00005008405.2"/>
</dbReference>
<feature type="domain" description="Cadherin" evidence="19">
    <location>
        <begin position="76"/>
        <end position="156"/>
    </location>
</feature>
<dbReference type="FunFam" id="2.60.40.60:FF:000017">
    <property type="entry name" value="Cadherin 24"/>
    <property type="match status" value="1"/>
</dbReference>
<dbReference type="GO" id="GO:0005912">
    <property type="term" value="C:adherens junction"/>
    <property type="evidence" value="ECO:0007669"/>
    <property type="project" value="UniProtKB-SubCell"/>
</dbReference>
<dbReference type="PROSITE" id="PS50268">
    <property type="entry name" value="CADHERIN_2"/>
    <property type="match status" value="5"/>
</dbReference>